<dbReference type="HOGENOM" id="CLU_166576_0_0_7"/>
<gene>
    <name evidence="2" type="ordered locus">Pcar_0503</name>
</gene>
<dbReference type="KEGG" id="pca:Pcar_0503"/>
<dbReference type="PROSITE" id="PS50943">
    <property type="entry name" value="HTH_CROC1"/>
    <property type="match status" value="1"/>
</dbReference>
<accession>Q3A781</accession>
<dbReference type="InterPro" id="IPR001387">
    <property type="entry name" value="Cro/C1-type_HTH"/>
</dbReference>
<dbReference type="EMBL" id="CP000142">
    <property type="protein sequence ID" value="ABA87763.1"/>
    <property type="molecule type" value="Genomic_DNA"/>
</dbReference>
<dbReference type="AlphaFoldDB" id="Q3A781"/>
<protein>
    <submittedName>
        <fullName evidence="2">Helix-turn-helix XRE domain protein</fullName>
    </submittedName>
</protein>
<sequence length="91" mass="10481">MKRPDAKEMKRLRQEFFNDIEEGRITLAEATRRMRKILGMNRREYAEKVLKIGFETLQAVETGKGNPTLKTLKIIGAPFGLEVGFVRKKGE</sequence>
<reference evidence="2 3" key="2">
    <citation type="journal article" date="2012" name="BMC Genomics">
        <title>The genome of Pelobacter carbinolicus reveals surprising metabolic capabilities and physiological features.</title>
        <authorList>
            <person name="Aklujkar M."/>
            <person name="Haveman S.A."/>
            <person name="Didonato R.Jr."/>
            <person name="Chertkov O."/>
            <person name="Han C.S."/>
            <person name="Land M.L."/>
            <person name="Brown P."/>
            <person name="Lovley D.R."/>
        </authorList>
    </citation>
    <scope>NUCLEOTIDE SEQUENCE [LARGE SCALE GENOMIC DNA]</scope>
    <source>
        <strain evidence="3">DSM 2380 / NBRC 103641 / GraBd1</strain>
    </source>
</reference>
<dbReference type="InterPro" id="IPR010982">
    <property type="entry name" value="Lambda_DNA-bd_dom_sf"/>
</dbReference>
<feature type="domain" description="HTH cro/C1-type" evidence="1">
    <location>
        <begin position="32"/>
        <end position="86"/>
    </location>
</feature>
<evidence type="ECO:0000259" key="1">
    <source>
        <dbReference type="PROSITE" id="PS50943"/>
    </source>
</evidence>
<organism evidence="2 3">
    <name type="scientific">Syntrophotalea carbinolica (strain DSM 2380 / NBRC 103641 / GraBd1)</name>
    <name type="common">Pelobacter carbinolicus</name>
    <dbReference type="NCBI Taxonomy" id="338963"/>
    <lineage>
        <taxon>Bacteria</taxon>
        <taxon>Pseudomonadati</taxon>
        <taxon>Thermodesulfobacteriota</taxon>
        <taxon>Desulfuromonadia</taxon>
        <taxon>Desulfuromonadales</taxon>
        <taxon>Syntrophotaleaceae</taxon>
        <taxon>Syntrophotalea</taxon>
    </lineage>
</organism>
<evidence type="ECO:0000313" key="2">
    <source>
        <dbReference type="EMBL" id="ABA87763.1"/>
    </source>
</evidence>
<name>Q3A781_SYNC1</name>
<dbReference type="Proteomes" id="UP000002534">
    <property type="component" value="Chromosome"/>
</dbReference>
<proteinExistence type="predicted"/>
<dbReference type="Pfam" id="PF01381">
    <property type="entry name" value="HTH_3"/>
    <property type="match status" value="1"/>
</dbReference>
<dbReference type="SUPFAM" id="SSF47413">
    <property type="entry name" value="lambda repressor-like DNA-binding domains"/>
    <property type="match status" value="1"/>
</dbReference>
<dbReference type="GO" id="GO:0003677">
    <property type="term" value="F:DNA binding"/>
    <property type="evidence" value="ECO:0007669"/>
    <property type="project" value="InterPro"/>
</dbReference>
<dbReference type="eggNOG" id="ENOG5033JF3">
    <property type="taxonomic scope" value="Bacteria"/>
</dbReference>
<keyword evidence="3" id="KW-1185">Reference proteome</keyword>
<reference evidence="3" key="1">
    <citation type="submission" date="2005-10" db="EMBL/GenBank/DDBJ databases">
        <title>Complete sequence of Pelobacter carbinolicus DSM 2380.</title>
        <authorList>
            <person name="Copeland A."/>
            <person name="Lucas S."/>
            <person name="Lapidus A."/>
            <person name="Barry K."/>
            <person name="Detter J.C."/>
            <person name="Glavina T."/>
            <person name="Hammon N."/>
            <person name="Israni S."/>
            <person name="Pitluck S."/>
            <person name="Chertkov O."/>
            <person name="Schmutz J."/>
            <person name="Larimer F."/>
            <person name="Land M."/>
            <person name="Kyrpides N."/>
            <person name="Ivanova N."/>
            <person name="Richardson P."/>
        </authorList>
    </citation>
    <scope>NUCLEOTIDE SEQUENCE [LARGE SCALE GENOMIC DNA]</scope>
    <source>
        <strain evidence="3">DSM 2380 / NBRC 103641 / GraBd1</strain>
    </source>
</reference>
<dbReference type="CDD" id="cd00093">
    <property type="entry name" value="HTH_XRE"/>
    <property type="match status" value="1"/>
</dbReference>
<dbReference type="RefSeq" id="WP_011340192.1">
    <property type="nucleotide sequence ID" value="NC_007498.2"/>
</dbReference>
<evidence type="ECO:0000313" key="3">
    <source>
        <dbReference type="Proteomes" id="UP000002534"/>
    </source>
</evidence>
<dbReference type="Gene3D" id="1.10.260.40">
    <property type="entry name" value="lambda repressor-like DNA-binding domains"/>
    <property type="match status" value="1"/>
</dbReference>
<dbReference type="OrthoDB" id="9792093at2"/>